<comment type="catalytic activity">
    <reaction evidence="9">
        <text>2-oxoglutarate + O2 + 2 H(+) = ethene + 3 CO2 + H2O</text>
        <dbReference type="Rhea" id="RHEA:31523"/>
        <dbReference type="ChEBI" id="CHEBI:15377"/>
        <dbReference type="ChEBI" id="CHEBI:15378"/>
        <dbReference type="ChEBI" id="CHEBI:15379"/>
        <dbReference type="ChEBI" id="CHEBI:16526"/>
        <dbReference type="ChEBI" id="CHEBI:16810"/>
        <dbReference type="ChEBI" id="CHEBI:18153"/>
        <dbReference type="EC" id="1.13.12.19"/>
    </reaction>
</comment>
<feature type="domain" description="Fe2OG dioxygenase" evidence="12">
    <location>
        <begin position="171"/>
        <end position="272"/>
    </location>
</feature>
<name>A0A0P1EZ81_9RHOB</name>
<dbReference type="GO" id="GO:0009693">
    <property type="term" value="P:ethylene biosynthetic process"/>
    <property type="evidence" value="ECO:0007669"/>
    <property type="project" value="UniProtKB-KW"/>
</dbReference>
<proteinExistence type="inferred from homology"/>
<evidence type="ECO:0000256" key="6">
    <source>
        <dbReference type="ARBA" id="ARBA00022666"/>
    </source>
</evidence>
<dbReference type="EMBL" id="CYPU01000021">
    <property type="protein sequence ID" value="CUH47130.1"/>
    <property type="molecule type" value="Genomic_DNA"/>
</dbReference>
<keyword evidence="11 13" id="KW-0560">Oxidoreductase</keyword>
<dbReference type="GO" id="GO:0102276">
    <property type="term" value="F:2-oxoglutarate oxygenase/decarboxylase (ethylene-forming) activity"/>
    <property type="evidence" value="ECO:0007669"/>
    <property type="project" value="UniProtKB-EC"/>
</dbReference>
<keyword evidence="6" id="KW-0266">Ethylene biosynthesis</keyword>
<dbReference type="PANTHER" id="PTHR47990">
    <property type="entry name" value="2-OXOGLUTARATE (2OG) AND FE(II)-DEPENDENT OXYGENASE SUPERFAMILY PROTEIN-RELATED"/>
    <property type="match status" value="1"/>
</dbReference>
<protein>
    <recommendedName>
        <fullName evidence="5">2-oxoglutarate-dependent ethylene/succinate-forming enzyme</fullName>
        <ecNumber evidence="4">1.13.12.19</ecNumber>
        <ecNumber evidence="3">1.14.20.7</ecNumber>
    </recommendedName>
    <alternativeName>
        <fullName evidence="7">2-oxoglutarate dioxygenase (ethylene-forming)</fullName>
    </alternativeName>
    <alternativeName>
        <fullName evidence="8">2-oxoglutarate/L-arginine monooxygenase/decarboxylase (succinate-forming)</fullName>
    </alternativeName>
</protein>
<sequence>MQSIPTIDISPLQDAAHPDHDATVQRILDACTDIGFLSITGTGVSPDTVNQVRAKTRAIFDIDEQSKWDQAITRNNYRGYIPMGFFTPNDGSGKADKYEGYKLHFEVSEDHPVRDDCALYGPNLWPTEVQGAREVILEYWSQLDHVAELLLGALEIGLSLKPNVLKAAFAIPMTNMTLLHYPPQAPDEEGFGIHPHKDTDALTIIAPDPVGGLEVQTRDGGWITPDCPPGGFIVNIGDMLELWSGGQLKSTPHQVVNKSGKERYSFPYFAVPRHDVIVEPLLPPLPGFDRPAVHCGHWSAEIWRTNWPDETATADTPELGTLDS</sequence>
<dbReference type="Proteomes" id="UP000050783">
    <property type="component" value="Unassembled WGS sequence"/>
</dbReference>
<dbReference type="InterPro" id="IPR027443">
    <property type="entry name" value="IPNS-like_sf"/>
</dbReference>
<evidence type="ECO:0000256" key="10">
    <source>
        <dbReference type="ARBA" id="ARBA00049359"/>
    </source>
</evidence>
<comment type="cofactor">
    <cofactor evidence="1">
        <name>Fe(2+)</name>
        <dbReference type="ChEBI" id="CHEBI:29033"/>
    </cofactor>
</comment>
<evidence type="ECO:0000256" key="3">
    <source>
        <dbReference type="ARBA" id="ARBA00012293"/>
    </source>
</evidence>
<dbReference type="Pfam" id="PF14226">
    <property type="entry name" value="DIOX_N"/>
    <property type="match status" value="1"/>
</dbReference>
<comment type="catalytic activity">
    <reaction evidence="10">
        <text>L-arginine + 2-oxoglutarate + O2 = guanidine + L-glutamate 5-semialdehyde + succinate + CO2</text>
        <dbReference type="Rhea" id="RHEA:31535"/>
        <dbReference type="ChEBI" id="CHEBI:15379"/>
        <dbReference type="ChEBI" id="CHEBI:16526"/>
        <dbReference type="ChEBI" id="CHEBI:16810"/>
        <dbReference type="ChEBI" id="CHEBI:30031"/>
        <dbReference type="ChEBI" id="CHEBI:30087"/>
        <dbReference type="ChEBI" id="CHEBI:32682"/>
        <dbReference type="ChEBI" id="CHEBI:58066"/>
        <dbReference type="EC" id="1.14.20.7"/>
    </reaction>
</comment>
<dbReference type="Pfam" id="PF03171">
    <property type="entry name" value="2OG-FeII_Oxy"/>
    <property type="match status" value="1"/>
</dbReference>
<dbReference type="PROSITE" id="PS51471">
    <property type="entry name" value="FE2OG_OXY"/>
    <property type="match status" value="1"/>
</dbReference>
<comment type="pathway">
    <text evidence="2">Alkene biosynthesis; ethylene biosynthesis via 2-oxoglutarate.</text>
</comment>
<dbReference type="Gene3D" id="2.60.120.330">
    <property type="entry name" value="B-lactam Antibiotic, Isopenicillin N Synthase, Chain"/>
    <property type="match status" value="1"/>
</dbReference>
<comment type="similarity">
    <text evidence="11">Belongs to the iron/ascorbate-dependent oxidoreductase family.</text>
</comment>
<dbReference type="InterPro" id="IPR026992">
    <property type="entry name" value="DIOX_N"/>
</dbReference>
<reference evidence="13 14" key="1">
    <citation type="submission" date="2015-09" db="EMBL/GenBank/DDBJ databases">
        <authorList>
            <consortium name="Swine Surveillance"/>
        </authorList>
    </citation>
    <scope>NUCLEOTIDE SEQUENCE [LARGE SCALE GENOMIC DNA]</scope>
    <source>
        <strain evidence="13 14">CECT 4292</strain>
    </source>
</reference>
<organism evidence="13 14">
    <name type="scientific">Ruegeria atlantica</name>
    <dbReference type="NCBI Taxonomy" id="81569"/>
    <lineage>
        <taxon>Bacteria</taxon>
        <taxon>Pseudomonadati</taxon>
        <taxon>Pseudomonadota</taxon>
        <taxon>Alphaproteobacteria</taxon>
        <taxon>Rhodobacterales</taxon>
        <taxon>Roseobacteraceae</taxon>
        <taxon>Ruegeria</taxon>
    </lineage>
</organism>
<evidence type="ECO:0000256" key="7">
    <source>
        <dbReference type="ARBA" id="ARBA00031011"/>
    </source>
</evidence>
<dbReference type="InterPro" id="IPR050231">
    <property type="entry name" value="Iron_ascorbate_oxido_reductase"/>
</dbReference>
<evidence type="ECO:0000256" key="5">
    <source>
        <dbReference type="ARBA" id="ARBA00019045"/>
    </source>
</evidence>
<dbReference type="STRING" id="81569.RUM4293_04722"/>
<dbReference type="InterPro" id="IPR005123">
    <property type="entry name" value="Oxoglu/Fe-dep_dioxygenase_dom"/>
</dbReference>
<dbReference type="EC" id="1.13.12.19" evidence="4"/>
<evidence type="ECO:0000313" key="14">
    <source>
        <dbReference type="Proteomes" id="UP000050783"/>
    </source>
</evidence>
<evidence type="ECO:0000256" key="1">
    <source>
        <dbReference type="ARBA" id="ARBA00001954"/>
    </source>
</evidence>
<dbReference type="PRINTS" id="PR00682">
    <property type="entry name" value="IPNSYNTHASE"/>
</dbReference>
<evidence type="ECO:0000256" key="11">
    <source>
        <dbReference type="RuleBase" id="RU003682"/>
    </source>
</evidence>
<keyword evidence="11" id="KW-0408">Iron</keyword>
<dbReference type="OrthoDB" id="21825at2"/>
<evidence type="ECO:0000313" key="13">
    <source>
        <dbReference type="EMBL" id="CUH47130.1"/>
    </source>
</evidence>
<evidence type="ECO:0000256" key="4">
    <source>
        <dbReference type="ARBA" id="ARBA00012531"/>
    </source>
</evidence>
<evidence type="ECO:0000256" key="8">
    <source>
        <dbReference type="ARBA" id="ARBA00031282"/>
    </source>
</evidence>
<evidence type="ECO:0000256" key="2">
    <source>
        <dbReference type="ARBA" id="ARBA00004767"/>
    </source>
</evidence>
<dbReference type="EC" id="1.14.20.7" evidence="3"/>
<evidence type="ECO:0000259" key="12">
    <source>
        <dbReference type="PROSITE" id="PS51471"/>
    </source>
</evidence>
<dbReference type="GO" id="GO:0046872">
    <property type="term" value="F:metal ion binding"/>
    <property type="evidence" value="ECO:0007669"/>
    <property type="project" value="UniProtKB-KW"/>
</dbReference>
<evidence type="ECO:0000256" key="9">
    <source>
        <dbReference type="ARBA" id="ARBA00047725"/>
    </source>
</evidence>
<dbReference type="SUPFAM" id="SSF51197">
    <property type="entry name" value="Clavaminate synthase-like"/>
    <property type="match status" value="1"/>
</dbReference>
<gene>
    <name evidence="13" type="primary">efe_1</name>
    <name evidence="13" type="ORF">RUA4292_01298</name>
</gene>
<dbReference type="RefSeq" id="WP_058276847.1">
    <property type="nucleotide sequence ID" value="NZ_CYPU01000021.1"/>
</dbReference>
<dbReference type="AlphaFoldDB" id="A0A0P1EZ81"/>
<accession>A0A0P1EZ81</accession>
<dbReference type="GeneID" id="55492558"/>
<keyword evidence="11" id="KW-0479">Metal-binding</keyword>
<dbReference type="InterPro" id="IPR044861">
    <property type="entry name" value="IPNS-like_FE2OG_OXY"/>
</dbReference>